<dbReference type="Proteomes" id="UP000595437">
    <property type="component" value="Chromosome 17"/>
</dbReference>
<organism evidence="4 5">
    <name type="scientific">Caligus rogercresseyi</name>
    <name type="common">Sea louse</name>
    <dbReference type="NCBI Taxonomy" id="217165"/>
    <lineage>
        <taxon>Eukaryota</taxon>
        <taxon>Metazoa</taxon>
        <taxon>Ecdysozoa</taxon>
        <taxon>Arthropoda</taxon>
        <taxon>Crustacea</taxon>
        <taxon>Multicrustacea</taxon>
        <taxon>Hexanauplia</taxon>
        <taxon>Copepoda</taxon>
        <taxon>Siphonostomatoida</taxon>
        <taxon>Caligidae</taxon>
        <taxon>Caligus</taxon>
    </lineage>
</organism>
<dbReference type="GO" id="GO:0006508">
    <property type="term" value="P:proteolysis"/>
    <property type="evidence" value="ECO:0007669"/>
    <property type="project" value="UniProtKB-KW"/>
</dbReference>
<feature type="non-terminal residue" evidence="4">
    <location>
        <position position="88"/>
    </location>
</feature>
<dbReference type="Gene3D" id="3.90.70.10">
    <property type="entry name" value="Cysteine proteinases"/>
    <property type="match status" value="1"/>
</dbReference>
<reference evidence="5" key="1">
    <citation type="submission" date="2021-01" db="EMBL/GenBank/DDBJ databases">
        <title>Caligus Genome Assembly.</title>
        <authorList>
            <person name="Gallardo-Escarate C."/>
        </authorList>
    </citation>
    <scope>NUCLEOTIDE SEQUENCE [LARGE SCALE GENOMIC DNA]</scope>
</reference>
<evidence type="ECO:0000256" key="3">
    <source>
        <dbReference type="ARBA" id="ARBA00022807"/>
    </source>
</evidence>
<dbReference type="SUPFAM" id="SSF54001">
    <property type="entry name" value="Cysteine proteinases"/>
    <property type="match status" value="1"/>
</dbReference>
<dbReference type="InterPro" id="IPR038765">
    <property type="entry name" value="Papain-like_cys_pep_sf"/>
</dbReference>
<proteinExistence type="predicted"/>
<accession>A0A7T8JTL4</accession>
<dbReference type="OrthoDB" id="2666448at2759"/>
<keyword evidence="2 4" id="KW-0378">Hydrolase</keyword>
<evidence type="ECO:0000313" key="4">
    <source>
        <dbReference type="EMBL" id="QQP34613.1"/>
    </source>
</evidence>
<dbReference type="PANTHER" id="PTHR10363:SF2">
    <property type="entry name" value="BLEOMYCIN HYDROLASE"/>
    <property type="match status" value="1"/>
</dbReference>
<dbReference type="PANTHER" id="PTHR10363">
    <property type="entry name" value="BLEOMYCIN HYDROLASE"/>
    <property type="match status" value="1"/>
</dbReference>
<evidence type="ECO:0000256" key="2">
    <source>
        <dbReference type="ARBA" id="ARBA00022801"/>
    </source>
</evidence>
<name>A0A7T8JTL4_CALRO</name>
<evidence type="ECO:0000256" key="1">
    <source>
        <dbReference type="ARBA" id="ARBA00022670"/>
    </source>
</evidence>
<dbReference type="GO" id="GO:0005737">
    <property type="term" value="C:cytoplasm"/>
    <property type="evidence" value="ECO:0007669"/>
    <property type="project" value="TreeGrafter"/>
</dbReference>
<evidence type="ECO:0000313" key="5">
    <source>
        <dbReference type="Proteomes" id="UP000595437"/>
    </source>
</evidence>
<gene>
    <name evidence="4" type="ORF">FKW44_022559</name>
</gene>
<protein>
    <submittedName>
        <fullName evidence="4">Bleomycin hydrolase</fullName>
    </submittedName>
</protein>
<dbReference type="EMBL" id="CP045906">
    <property type="protein sequence ID" value="QQP34613.1"/>
    <property type="molecule type" value="Genomic_DNA"/>
</dbReference>
<dbReference type="GO" id="GO:0070005">
    <property type="term" value="F:cysteine-type aminopeptidase activity"/>
    <property type="evidence" value="ECO:0007669"/>
    <property type="project" value="InterPro"/>
</dbReference>
<dbReference type="InterPro" id="IPR004134">
    <property type="entry name" value="Peptidase_C1B"/>
</dbReference>
<keyword evidence="3" id="KW-0788">Thiol protease</keyword>
<keyword evidence="1" id="KW-0645">Protease</keyword>
<dbReference type="GO" id="GO:0009636">
    <property type="term" value="P:response to toxic substance"/>
    <property type="evidence" value="ECO:0007669"/>
    <property type="project" value="TreeGrafter"/>
</dbReference>
<dbReference type="GO" id="GO:0043418">
    <property type="term" value="P:homocysteine catabolic process"/>
    <property type="evidence" value="ECO:0007669"/>
    <property type="project" value="TreeGrafter"/>
</dbReference>
<dbReference type="AlphaFoldDB" id="A0A7T8JTL4"/>
<dbReference type="Pfam" id="PF03051">
    <property type="entry name" value="Peptidase_C1_2"/>
    <property type="match status" value="1"/>
</dbReference>
<keyword evidence="5" id="KW-1185">Reference proteome</keyword>
<feature type="non-terminal residue" evidence="4">
    <location>
        <position position="1"/>
    </location>
</feature>
<sequence length="88" mass="9912">TFVWEYYDKSKAYKKSKHVKPLWNVEEHICLVSDPRPEHPVGKAFVVEYLGNTLGASPIIYNNQSIETLLSISAESLKDGSAVWCGLD</sequence>